<dbReference type="GO" id="GO:0003964">
    <property type="term" value="F:RNA-directed DNA polymerase activity"/>
    <property type="evidence" value="ECO:0007669"/>
    <property type="project" value="UniProtKB-EC"/>
</dbReference>
<dbReference type="PANTHER" id="PTHR37984:SF5">
    <property type="entry name" value="PROTEIN NYNRIN-LIKE"/>
    <property type="match status" value="1"/>
</dbReference>
<dbReference type="SMART" id="SM00343">
    <property type="entry name" value="ZnF_C2HC"/>
    <property type="match status" value="2"/>
</dbReference>
<accession>A0A922CY87</accession>
<comment type="caution">
    <text evidence="5">The sequence shown here is derived from an EMBL/GenBank/DDBJ whole genome shotgun (WGS) entry which is preliminary data.</text>
</comment>
<reference evidence="5" key="2">
    <citation type="submission" date="2020-12" db="EMBL/GenBank/DDBJ databases">
        <authorList>
            <person name="Kanost M."/>
        </authorList>
    </citation>
    <scope>NUCLEOTIDE SEQUENCE</scope>
</reference>
<evidence type="ECO:0000259" key="3">
    <source>
        <dbReference type="PROSITE" id="PS50878"/>
    </source>
</evidence>
<dbReference type="InterPro" id="IPR001878">
    <property type="entry name" value="Znf_CCHC"/>
</dbReference>
<dbReference type="FunFam" id="1.10.340.70:FF:000003">
    <property type="entry name" value="Protein CBG25708"/>
    <property type="match status" value="1"/>
</dbReference>
<dbReference type="InterPro" id="IPR041588">
    <property type="entry name" value="Integrase_H2C2"/>
</dbReference>
<gene>
    <name evidence="5" type="ORF">O3G_MSEX013623</name>
</gene>
<dbReference type="GO" id="GO:0008270">
    <property type="term" value="F:zinc ion binding"/>
    <property type="evidence" value="ECO:0007669"/>
    <property type="project" value="InterPro"/>
</dbReference>
<dbReference type="AlphaFoldDB" id="A0A922CY87"/>
<organism evidence="5 6">
    <name type="scientific">Manduca sexta</name>
    <name type="common">Tobacco hawkmoth</name>
    <name type="synonym">Tobacco hornworm</name>
    <dbReference type="NCBI Taxonomy" id="7130"/>
    <lineage>
        <taxon>Eukaryota</taxon>
        <taxon>Metazoa</taxon>
        <taxon>Ecdysozoa</taxon>
        <taxon>Arthropoda</taxon>
        <taxon>Hexapoda</taxon>
        <taxon>Insecta</taxon>
        <taxon>Pterygota</taxon>
        <taxon>Neoptera</taxon>
        <taxon>Endopterygota</taxon>
        <taxon>Lepidoptera</taxon>
        <taxon>Glossata</taxon>
        <taxon>Ditrysia</taxon>
        <taxon>Bombycoidea</taxon>
        <taxon>Sphingidae</taxon>
        <taxon>Sphinginae</taxon>
        <taxon>Sphingini</taxon>
        <taxon>Manduca</taxon>
    </lineage>
</organism>
<evidence type="ECO:0000256" key="2">
    <source>
        <dbReference type="ARBA" id="ARBA00023268"/>
    </source>
</evidence>
<feature type="domain" description="Integrase catalytic" evidence="4">
    <location>
        <begin position="1042"/>
        <end position="1120"/>
    </location>
</feature>
<dbReference type="InterPro" id="IPR001584">
    <property type="entry name" value="Integrase_cat-core"/>
</dbReference>
<dbReference type="GO" id="GO:0003676">
    <property type="term" value="F:nucleic acid binding"/>
    <property type="evidence" value="ECO:0007669"/>
    <property type="project" value="InterPro"/>
</dbReference>
<evidence type="ECO:0000313" key="6">
    <source>
        <dbReference type="Proteomes" id="UP000791440"/>
    </source>
</evidence>
<dbReference type="PANTHER" id="PTHR37984">
    <property type="entry name" value="PROTEIN CBG26694"/>
    <property type="match status" value="1"/>
</dbReference>
<dbReference type="Pfam" id="PF17921">
    <property type="entry name" value="Integrase_H2C2"/>
    <property type="match status" value="1"/>
</dbReference>
<name>A0A922CY87_MANSE</name>
<keyword evidence="6" id="KW-1185">Reference proteome</keyword>
<dbReference type="GO" id="GO:0015074">
    <property type="term" value="P:DNA integration"/>
    <property type="evidence" value="ECO:0007669"/>
    <property type="project" value="InterPro"/>
</dbReference>
<dbReference type="PROSITE" id="PS50878">
    <property type="entry name" value="RT_POL"/>
    <property type="match status" value="1"/>
</dbReference>
<evidence type="ECO:0000313" key="5">
    <source>
        <dbReference type="EMBL" id="KAG6463039.1"/>
    </source>
</evidence>
<dbReference type="EMBL" id="JH668925">
    <property type="protein sequence ID" value="KAG6463039.1"/>
    <property type="molecule type" value="Genomic_DNA"/>
</dbReference>
<feature type="domain" description="Reverse transcriptase" evidence="3">
    <location>
        <begin position="471"/>
        <end position="649"/>
    </location>
</feature>
<dbReference type="Pfam" id="PF17919">
    <property type="entry name" value="RT_RNaseH_2"/>
    <property type="match status" value="1"/>
</dbReference>
<dbReference type="InterPro" id="IPR041577">
    <property type="entry name" value="RT_RNaseH_2"/>
</dbReference>
<dbReference type="Pfam" id="PF00078">
    <property type="entry name" value="RVT_1"/>
    <property type="match status" value="1"/>
</dbReference>
<dbReference type="InterPro" id="IPR000477">
    <property type="entry name" value="RT_dom"/>
</dbReference>
<dbReference type="CDD" id="cd09274">
    <property type="entry name" value="RNase_HI_RT_Ty3"/>
    <property type="match status" value="1"/>
</dbReference>
<dbReference type="FunFam" id="3.30.70.270:FF:000026">
    <property type="entry name" value="Transposon Ty3-G Gag-Pol polyprotein"/>
    <property type="match status" value="1"/>
</dbReference>
<evidence type="ECO:0000259" key="4">
    <source>
        <dbReference type="PROSITE" id="PS50994"/>
    </source>
</evidence>
<keyword evidence="2" id="KW-0511">Multifunctional enzyme</keyword>
<dbReference type="InterPro" id="IPR050951">
    <property type="entry name" value="Retrovirus_Pol_polyprotein"/>
</dbReference>
<proteinExistence type="predicted"/>
<dbReference type="Proteomes" id="UP000791440">
    <property type="component" value="Unassembled WGS sequence"/>
</dbReference>
<reference evidence="5" key="1">
    <citation type="journal article" date="2016" name="Insect Biochem. Mol. Biol.">
        <title>Multifaceted biological insights from a draft genome sequence of the tobacco hornworm moth, Manduca sexta.</title>
        <authorList>
            <person name="Kanost M.R."/>
            <person name="Arrese E.L."/>
            <person name="Cao X."/>
            <person name="Chen Y.R."/>
            <person name="Chellapilla S."/>
            <person name="Goldsmith M.R."/>
            <person name="Grosse-Wilde E."/>
            <person name="Heckel D.G."/>
            <person name="Herndon N."/>
            <person name="Jiang H."/>
            <person name="Papanicolaou A."/>
            <person name="Qu J."/>
            <person name="Soulages J.L."/>
            <person name="Vogel H."/>
            <person name="Walters J."/>
            <person name="Waterhouse R.M."/>
            <person name="Ahn S.J."/>
            <person name="Almeida F.C."/>
            <person name="An C."/>
            <person name="Aqrawi P."/>
            <person name="Bretschneider A."/>
            <person name="Bryant W.B."/>
            <person name="Bucks S."/>
            <person name="Chao H."/>
            <person name="Chevignon G."/>
            <person name="Christen J.M."/>
            <person name="Clarke D.F."/>
            <person name="Dittmer N.T."/>
            <person name="Ferguson L.C.F."/>
            <person name="Garavelou S."/>
            <person name="Gordon K.H.J."/>
            <person name="Gunaratna R.T."/>
            <person name="Han Y."/>
            <person name="Hauser F."/>
            <person name="He Y."/>
            <person name="Heidel-Fischer H."/>
            <person name="Hirsh A."/>
            <person name="Hu Y."/>
            <person name="Jiang H."/>
            <person name="Kalra D."/>
            <person name="Klinner C."/>
            <person name="Konig C."/>
            <person name="Kovar C."/>
            <person name="Kroll A.R."/>
            <person name="Kuwar S.S."/>
            <person name="Lee S.L."/>
            <person name="Lehman R."/>
            <person name="Li K."/>
            <person name="Li Z."/>
            <person name="Liang H."/>
            <person name="Lovelace S."/>
            <person name="Lu Z."/>
            <person name="Mansfield J.H."/>
            <person name="McCulloch K.J."/>
            <person name="Mathew T."/>
            <person name="Morton B."/>
            <person name="Muzny D.M."/>
            <person name="Neunemann D."/>
            <person name="Ongeri F."/>
            <person name="Pauchet Y."/>
            <person name="Pu L.L."/>
            <person name="Pyrousis I."/>
            <person name="Rao X.J."/>
            <person name="Redding A."/>
            <person name="Roesel C."/>
            <person name="Sanchez-Gracia A."/>
            <person name="Schaack S."/>
            <person name="Shukla A."/>
            <person name="Tetreau G."/>
            <person name="Wang Y."/>
            <person name="Xiong G.H."/>
            <person name="Traut W."/>
            <person name="Walsh T.K."/>
            <person name="Worley K.C."/>
            <person name="Wu D."/>
            <person name="Wu W."/>
            <person name="Wu Y.Q."/>
            <person name="Zhang X."/>
            <person name="Zou Z."/>
            <person name="Zucker H."/>
            <person name="Briscoe A.D."/>
            <person name="Burmester T."/>
            <person name="Clem R.J."/>
            <person name="Feyereisen R."/>
            <person name="Grimmelikhuijzen C.J.P."/>
            <person name="Hamodrakas S.J."/>
            <person name="Hansson B.S."/>
            <person name="Huguet E."/>
            <person name="Jermiin L.S."/>
            <person name="Lan Q."/>
            <person name="Lehman H.K."/>
            <person name="Lorenzen M."/>
            <person name="Merzendorfer H."/>
            <person name="Michalopoulos I."/>
            <person name="Morton D.B."/>
            <person name="Muthukrishnan S."/>
            <person name="Oakeshott J.G."/>
            <person name="Palmer W."/>
            <person name="Park Y."/>
            <person name="Passarelli A.L."/>
            <person name="Rozas J."/>
            <person name="Schwartz L.M."/>
            <person name="Smith W."/>
            <person name="Southgate A."/>
            <person name="Vilcinskas A."/>
            <person name="Vogt R."/>
            <person name="Wang P."/>
            <person name="Werren J."/>
            <person name="Yu X.Q."/>
            <person name="Zhou J.J."/>
            <person name="Brown S.J."/>
            <person name="Scherer S.E."/>
            <person name="Richards S."/>
            <person name="Blissard G.W."/>
        </authorList>
    </citation>
    <scope>NUCLEOTIDE SEQUENCE</scope>
</reference>
<dbReference type="CDD" id="cd01647">
    <property type="entry name" value="RT_LTR"/>
    <property type="match status" value="1"/>
</dbReference>
<dbReference type="PROSITE" id="PS50994">
    <property type="entry name" value="INTEGRASE"/>
    <property type="match status" value="1"/>
</dbReference>
<dbReference type="EC" id="2.7.7.49" evidence="1"/>
<protein>
    <recommendedName>
        <fullName evidence="1">RNA-directed DNA polymerase</fullName>
        <ecNumber evidence="1">2.7.7.49</ecNumber>
    </recommendedName>
</protein>
<sequence>MSVHSASSRFTRPLSVYVTLATRTYLPQKKKKMSSLQFGVLSSFDHTMQSWKSYKGRIAQWYIANDITETSDATGTKRRAILLSALSDGTFKLASDLALPKELQDVPFEDILQLLDKHFTPKRCGFGERCNFYAASQHADETPTQWAARLRGLTAHCGFSNVEETLRDRFVMGMLPGHERNKLFAQDLAELTLAKAIEVAETIRSARMVAAATAHLAGQPEQLYKINQKAASKTISVDKCLVCGRSNHTSSKCRFAKYKCKKCNVQGHLQRMCNKVNYIVTDEVDEGDDGKVLKISCAYGEPMTETVTVLGVNLKFEIDSGSAVTVISSSLYNKFFTSVPLSLTNKKLLTYTGNKINCVGVARLPVTYSGQTHDLDVYVVREGGPPLLGRNFISMFKLQFISCMYINETENLLQKLQSQFPDLFSNKLGSFNKYKIKLHLKPDSNPVFFKARPIAFALKDKINEEIDRLVQLGILKPVEHSEYASPIVPVLKRNGTVRLCVDYSVSLNKQLIVEKYPLPTVHELFTKLYGGQQFSKIDLSMAYNQFLLDEESQNLTCINTHRGLFKYTRMVFGLSSAPSIFQKAMESILCNMEGVLCLLDDILITGPSREIHVRRLTAVLSRLQNAGLVLQKEKCEFFKNEIFYLGYKIDKHGLKKSPEKVKAIVNAPVPTNVNKLQSFLGLVNYYRNFVANASSILSPLYDLLKKKTKWTWTSVHNKSFNKIKEILASEQVLTHFNPKATLILTVDASPTGLGAVLSQVGSDGFERPISFASRTLNAAEKNYAQIQKEATAIIFGVRRFHQYLYARSEPFILRTDHKPLISIFGPYKGIPEVSANRLQRYSLFLSAYNYTIEYVRSKDNCADYLSRASLPAELHSSVSGAGQAALAPDNVHSLFCESPSPVDHAAYVNFVVDGSLPVRLSDLRDETKRDGVLLKIIGFILNGWPKKVVDIRIKPYFNCRVQLSYEDGCVMRGHKVVLPEKLRQRVISELHTAHLGIVKTKAAARARFWFPGIDDALEKMINSCEVCTQLKPSPPRAPISPWEYPPHAFYRIHIDFLGPINRSVFLVVVDAYSKWVEVYNMKTASTSVAVIDKLYEFMSRFGVPHTIVSDNGTVFVFPGF</sequence>
<evidence type="ECO:0000256" key="1">
    <source>
        <dbReference type="ARBA" id="ARBA00012493"/>
    </source>
</evidence>